<keyword evidence="4" id="KW-1185">Reference proteome</keyword>
<evidence type="ECO:0000256" key="2">
    <source>
        <dbReference type="SAM" id="SignalP"/>
    </source>
</evidence>
<feature type="compositionally biased region" description="Low complexity" evidence="1">
    <location>
        <begin position="391"/>
        <end position="400"/>
    </location>
</feature>
<evidence type="ECO:0000313" key="4">
    <source>
        <dbReference type="Proteomes" id="UP000566819"/>
    </source>
</evidence>
<evidence type="ECO:0000313" key="3">
    <source>
        <dbReference type="EMBL" id="KAF4634731.1"/>
    </source>
</evidence>
<comment type="caution">
    <text evidence="3">The sequence shown here is derived from an EMBL/GenBank/DDBJ whole genome shotgun (WGS) entry which is preliminary data.</text>
</comment>
<dbReference type="EMBL" id="JAAMPI010000164">
    <property type="protein sequence ID" value="KAF4634731.1"/>
    <property type="molecule type" value="Genomic_DNA"/>
</dbReference>
<feature type="region of interest" description="Disordered" evidence="1">
    <location>
        <begin position="391"/>
        <end position="439"/>
    </location>
</feature>
<feature type="compositionally biased region" description="Polar residues" evidence="1">
    <location>
        <begin position="415"/>
        <end position="425"/>
    </location>
</feature>
<evidence type="ECO:0000256" key="1">
    <source>
        <dbReference type="SAM" id="MobiDB-lite"/>
    </source>
</evidence>
<protein>
    <submittedName>
        <fullName evidence="3">Uncharacterized protein</fullName>
    </submittedName>
</protein>
<keyword evidence="2" id="KW-0732">Signal</keyword>
<feature type="signal peptide" evidence="2">
    <location>
        <begin position="1"/>
        <end position="23"/>
    </location>
</feature>
<name>A0A8H4RTD0_9HELO</name>
<reference evidence="3 4" key="1">
    <citation type="submission" date="2020-03" db="EMBL/GenBank/DDBJ databases">
        <title>Draft Genome Sequence of Cudoniella acicularis.</title>
        <authorList>
            <person name="Buettner E."/>
            <person name="Kellner H."/>
        </authorList>
    </citation>
    <scope>NUCLEOTIDE SEQUENCE [LARGE SCALE GENOMIC DNA]</scope>
    <source>
        <strain evidence="3 4">DSM 108380</strain>
    </source>
</reference>
<feature type="region of interest" description="Disordered" evidence="1">
    <location>
        <begin position="297"/>
        <end position="329"/>
    </location>
</feature>
<dbReference type="AlphaFoldDB" id="A0A8H4RTD0"/>
<dbReference type="Proteomes" id="UP000566819">
    <property type="component" value="Unassembled WGS sequence"/>
</dbReference>
<gene>
    <name evidence="3" type="ORF">G7Y89_g3376</name>
</gene>
<sequence length="439" mass="44940">MAFVAGFGLDLAVSALSLSQTFADQGGQTTVQIGIGSQARDETGPDTCGGTYPSVYLFDTHGDITATDPGIVGVGPGSNEDSSFQTDSTITPEYMKLVASSSDATCIAYASLTTPGGDHRTWHAGYVKQCNDLKNGNIWYPSPELIPGTDFRPGCVWLSNDERFLQAISFKMTDFGFPETQQAQDMQDQYTQFPNTLCQAPGRMAMWETMDGEAAFCIPFYDFDVVKDPNGFDVDFQRIVSGHTLGCNMGSSTFFHQLIIPGFGPKTLTPAQEAAANASASASSASAAAAKTSAAAAQESANEAGTNKNAPPDGAGNMGGILGDIPASDAGGSEFTIPATAAPSTFVSPQSTVLATAAASTISSPPESTILATATLSTVASPQLTTLATAAASTIASPEESTQESTTPAPAAPSTDLSAPTTGPEPNSPPDGAGNNGAS</sequence>
<dbReference type="OrthoDB" id="3559878at2759"/>
<accession>A0A8H4RTD0</accession>
<feature type="chain" id="PRO_5034672748" evidence="2">
    <location>
        <begin position="24"/>
        <end position="439"/>
    </location>
</feature>
<proteinExistence type="predicted"/>
<organism evidence="3 4">
    <name type="scientific">Cudoniella acicularis</name>
    <dbReference type="NCBI Taxonomy" id="354080"/>
    <lineage>
        <taxon>Eukaryota</taxon>
        <taxon>Fungi</taxon>
        <taxon>Dikarya</taxon>
        <taxon>Ascomycota</taxon>
        <taxon>Pezizomycotina</taxon>
        <taxon>Leotiomycetes</taxon>
        <taxon>Helotiales</taxon>
        <taxon>Tricladiaceae</taxon>
        <taxon>Cudoniella</taxon>
    </lineage>
</organism>